<name>A0A382Y4L6_9ZZZZ</name>
<organism evidence="1">
    <name type="scientific">marine metagenome</name>
    <dbReference type="NCBI Taxonomy" id="408172"/>
    <lineage>
        <taxon>unclassified sequences</taxon>
        <taxon>metagenomes</taxon>
        <taxon>ecological metagenomes</taxon>
    </lineage>
</organism>
<sequence>MAQRKFKSGEAGLVMYKSANPFEFYHILNKMDDVPIQDVFGSLIFPEKCIFPCPLVICIHGSYGWRGHH</sequence>
<evidence type="ECO:0000313" key="1">
    <source>
        <dbReference type="EMBL" id="SVD77989.1"/>
    </source>
</evidence>
<reference evidence="1" key="1">
    <citation type="submission" date="2018-05" db="EMBL/GenBank/DDBJ databases">
        <authorList>
            <person name="Lanie J.A."/>
            <person name="Ng W.-L."/>
            <person name="Kazmierczak K.M."/>
            <person name="Andrzejewski T.M."/>
            <person name="Davidsen T.M."/>
            <person name="Wayne K.J."/>
            <person name="Tettelin H."/>
            <person name="Glass J.I."/>
            <person name="Rusch D."/>
            <person name="Podicherti R."/>
            <person name="Tsui H.-C.T."/>
            <person name="Winkler M.E."/>
        </authorList>
    </citation>
    <scope>NUCLEOTIDE SEQUENCE</scope>
</reference>
<protein>
    <submittedName>
        <fullName evidence="1">Uncharacterized protein</fullName>
    </submittedName>
</protein>
<feature type="non-terminal residue" evidence="1">
    <location>
        <position position="69"/>
    </location>
</feature>
<proteinExistence type="predicted"/>
<dbReference type="AlphaFoldDB" id="A0A382Y4L6"/>
<accession>A0A382Y4L6</accession>
<gene>
    <name evidence="1" type="ORF">METZ01_LOCUS430843</name>
</gene>
<dbReference type="EMBL" id="UINC01172750">
    <property type="protein sequence ID" value="SVD77989.1"/>
    <property type="molecule type" value="Genomic_DNA"/>
</dbReference>